<dbReference type="EMBL" id="CP030840">
    <property type="protein sequence ID" value="AXC13327.1"/>
    <property type="molecule type" value="Genomic_DNA"/>
</dbReference>
<dbReference type="Proteomes" id="UP000253606">
    <property type="component" value="Chromosome"/>
</dbReference>
<name>A0A2Z5G3Q1_9BACT</name>
<sequence>MFHPVLGSAIRSSSGKTPTDFVAALYAGGSSISIVGSADFSQLFRDTA</sequence>
<dbReference type="AlphaFoldDB" id="A0A2Z5G3Q1"/>
<accession>A0A2Z5G3Q1</accession>
<reference evidence="1 2" key="1">
    <citation type="journal article" date="2018" name="Front. Microbiol.">
        <title>Hydrolytic Capabilities as a Key to Environmental Success: Chitinolytic and Cellulolytic Acidobacteria From Acidic Sub-arctic Soils and Boreal Peatlands.</title>
        <authorList>
            <person name="Belova S.E."/>
            <person name="Ravin N.V."/>
            <person name="Pankratov T.A."/>
            <person name="Rakitin A.L."/>
            <person name="Ivanova A.A."/>
            <person name="Beletsky A.V."/>
            <person name="Mardanov A.V."/>
            <person name="Sinninghe Damste J.S."/>
            <person name="Dedysh S.N."/>
        </authorList>
    </citation>
    <scope>NUCLEOTIDE SEQUENCE [LARGE SCALE GENOMIC DNA]</scope>
    <source>
        <strain evidence="1 2">SBC82</strain>
    </source>
</reference>
<protein>
    <submittedName>
        <fullName evidence="1">Uncharacterized protein</fullName>
    </submittedName>
</protein>
<organism evidence="1 2">
    <name type="scientific">Acidisarcina polymorpha</name>
    <dbReference type="NCBI Taxonomy" id="2211140"/>
    <lineage>
        <taxon>Bacteria</taxon>
        <taxon>Pseudomonadati</taxon>
        <taxon>Acidobacteriota</taxon>
        <taxon>Terriglobia</taxon>
        <taxon>Terriglobales</taxon>
        <taxon>Acidobacteriaceae</taxon>
        <taxon>Acidisarcina</taxon>
    </lineage>
</organism>
<evidence type="ECO:0000313" key="2">
    <source>
        <dbReference type="Proteomes" id="UP000253606"/>
    </source>
</evidence>
<keyword evidence="2" id="KW-1185">Reference proteome</keyword>
<proteinExistence type="predicted"/>
<dbReference type="KEGG" id="abas:ACPOL_4048"/>
<evidence type="ECO:0000313" key="1">
    <source>
        <dbReference type="EMBL" id="AXC13327.1"/>
    </source>
</evidence>
<gene>
    <name evidence="1" type="ORF">ACPOL_4048</name>
</gene>